<accession>A0A8K1CTD3</accession>
<dbReference type="AlphaFoldDB" id="A0A8K1CTD3"/>
<proteinExistence type="inferred from homology"/>
<evidence type="ECO:0008006" key="8">
    <source>
        <dbReference type="Google" id="ProtNLM"/>
    </source>
</evidence>
<keyword evidence="2" id="KW-0489">Methyltransferase</keyword>
<gene>
    <name evidence="6" type="ORF">Poli38472_005880</name>
</gene>
<evidence type="ECO:0000313" key="7">
    <source>
        <dbReference type="Proteomes" id="UP000794436"/>
    </source>
</evidence>
<evidence type="ECO:0000256" key="5">
    <source>
        <dbReference type="SAM" id="MobiDB-lite"/>
    </source>
</evidence>
<dbReference type="GO" id="GO:0016279">
    <property type="term" value="F:protein-lysine N-methyltransferase activity"/>
    <property type="evidence" value="ECO:0007669"/>
    <property type="project" value="InterPro"/>
</dbReference>
<dbReference type="GO" id="GO:1905706">
    <property type="term" value="P:regulation of mitochondrial ATP synthesis coupled proton transport"/>
    <property type="evidence" value="ECO:0007669"/>
    <property type="project" value="TreeGrafter"/>
</dbReference>
<comment type="caution">
    <text evidence="6">The sequence shown here is derived from an EMBL/GenBank/DDBJ whole genome shotgun (WGS) entry which is preliminary data.</text>
</comment>
<evidence type="ECO:0000313" key="6">
    <source>
        <dbReference type="EMBL" id="TMW68412.1"/>
    </source>
</evidence>
<comment type="similarity">
    <text evidence="1">Belongs to the ANT/ATPSC lysine N-methyltransferase family.</text>
</comment>
<evidence type="ECO:0000256" key="2">
    <source>
        <dbReference type="ARBA" id="ARBA00022603"/>
    </source>
</evidence>
<dbReference type="InterPro" id="IPR026170">
    <property type="entry name" value="FAM173A/B"/>
</dbReference>
<organism evidence="6 7">
    <name type="scientific">Pythium oligandrum</name>
    <name type="common">Mycoparasitic fungus</name>
    <dbReference type="NCBI Taxonomy" id="41045"/>
    <lineage>
        <taxon>Eukaryota</taxon>
        <taxon>Sar</taxon>
        <taxon>Stramenopiles</taxon>
        <taxon>Oomycota</taxon>
        <taxon>Peronosporomycetes</taxon>
        <taxon>Pythiales</taxon>
        <taxon>Pythiaceae</taxon>
        <taxon>Pythium</taxon>
    </lineage>
</organism>
<protein>
    <recommendedName>
        <fullName evidence="8">Methyltransferase domain-containing protein</fullName>
    </recommendedName>
</protein>
<dbReference type="EMBL" id="SPLM01000002">
    <property type="protein sequence ID" value="TMW68412.1"/>
    <property type="molecule type" value="Genomic_DNA"/>
</dbReference>
<name>A0A8K1CTD3_PYTOL</name>
<dbReference type="Pfam" id="PF02353">
    <property type="entry name" value="CMAS"/>
    <property type="match status" value="1"/>
</dbReference>
<reference evidence="6" key="1">
    <citation type="submission" date="2019-03" db="EMBL/GenBank/DDBJ databases">
        <title>Long read genome sequence of the mycoparasitic Pythium oligandrum ATCC 38472 isolated from sugarbeet rhizosphere.</title>
        <authorList>
            <person name="Gaulin E."/>
        </authorList>
    </citation>
    <scope>NUCLEOTIDE SEQUENCE</scope>
    <source>
        <strain evidence="6">ATCC 38472_TT</strain>
    </source>
</reference>
<dbReference type="CDD" id="cd02440">
    <property type="entry name" value="AdoMet_MTases"/>
    <property type="match status" value="1"/>
</dbReference>
<dbReference type="PANTHER" id="PTHR13610:SF11">
    <property type="entry name" value="METHYLTRANSFERASE DOMAIN-CONTAINING PROTEIN"/>
    <property type="match status" value="1"/>
</dbReference>
<keyword evidence="4" id="KW-0949">S-adenosyl-L-methionine</keyword>
<dbReference type="Proteomes" id="UP000794436">
    <property type="component" value="Unassembled WGS sequence"/>
</dbReference>
<dbReference type="Gene3D" id="3.40.50.150">
    <property type="entry name" value="Vaccinia Virus protein VP39"/>
    <property type="match status" value="1"/>
</dbReference>
<feature type="region of interest" description="Disordered" evidence="5">
    <location>
        <begin position="164"/>
        <end position="183"/>
    </location>
</feature>
<keyword evidence="3" id="KW-0808">Transferase</keyword>
<evidence type="ECO:0000256" key="4">
    <source>
        <dbReference type="ARBA" id="ARBA00022691"/>
    </source>
</evidence>
<sequence length="183" mass="20855">MLAPRKTLHSTPLRVFRKALEIVHVQPKDVLYDVGCGDGRCVIEAAVRYGIRAVGIEIDKDRVTQARLAAQEAGVEHLVTIHHGNALDYSLDEASVVFLFLIERGLRLIQPKFESRTQPCRVVTYLYKFPEAPYRKRQLIPAKDTTDDVAFPIFLYQFPSRDRLTDEETQNSEVDSPRSDRTA</sequence>
<dbReference type="GO" id="GO:0032259">
    <property type="term" value="P:methylation"/>
    <property type="evidence" value="ECO:0007669"/>
    <property type="project" value="UniProtKB-KW"/>
</dbReference>
<dbReference type="PANTHER" id="PTHR13610">
    <property type="entry name" value="METHYLTRANSFERASE DOMAIN-CONTAINING PROTEIN"/>
    <property type="match status" value="1"/>
</dbReference>
<evidence type="ECO:0000256" key="3">
    <source>
        <dbReference type="ARBA" id="ARBA00022679"/>
    </source>
</evidence>
<dbReference type="SUPFAM" id="SSF53335">
    <property type="entry name" value="S-adenosyl-L-methionine-dependent methyltransferases"/>
    <property type="match status" value="1"/>
</dbReference>
<dbReference type="GO" id="GO:0005739">
    <property type="term" value="C:mitochondrion"/>
    <property type="evidence" value="ECO:0007669"/>
    <property type="project" value="TreeGrafter"/>
</dbReference>
<keyword evidence="7" id="KW-1185">Reference proteome</keyword>
<evidence type="ECO:0000256" key="1">
    <source>
        <dbReference type="ARBA" id="ARBA00010633"/>
    </source>
</evidence>
<dbReference type="OrthoDB" id="66144at2759"/>
<dbReference type="InterPro" id="IPR029063">
    <property type="entry name" value="SAM-dependent_MTases_sf"/>
</dbReference>